<organism evidence="1 2">
    <name type="scientific">Avena sativa</name>
    <name type="common">Oat</name>
    <dbReference type="NCBI Taxonomy" id="4498"/>
    <lineage>
        <taxon>Eukaryota</taxon>
        <taxon>Viridiplantae</taxon>
        <taxon>Streptophyta</taxon>
        <taxon>Embryophyta</taxon>
        <taxon>Tracheophyta</taxon>
        <taxon>Spermatophyta</taxon>
        <taxon>Magnoliopsida</taxon>
        <taxon>Liliopsida</taxon>
        <taxon>Poales</taxon>
        <taxon>Poaceae</taxon>
        <taxon>BOP clade</taxon>
        <taxon>Pooideae</taxon>
        <taxon>Poodae</taxon>
        <taxon>Poeae</taxon>
        <taxon>Poeae Chloroplast Group 1 (Aveneae type)</taxon>
        <taxon>Aveninae</taxon>
        <taxon>Avena</taxon>
    </lineage>
</organism>
<reference evidence="1" key="2">
    <citation type="submission" date="2025-09" db="UniProtKB">
        <authorList>
            <consortium name="EnsemblPlants"/>
        </authorList>
    </citation>
    <scope>IDENTIFICATION</scope>
</reference>
<dbReference type="EnsemblPlants" id="AVESA.00010b.r2.1AG0039150.1">
    <property type="protein sequence ID" value="AVESA.00010b.r2.1AG0039150.1.CDS"/>
    <property type="gene ID" value="AVESA.00010b.r2.1AG0039150"/>
</dbReference>
<name>A0ACD5TEE1_AVESA</name>
<reference evidence="1" key="1">
    <citation type="submission" date="2021-05" db="EMBL/GenBank/DDBJ databases">
        <authorList>
            <person name="Scholz U."/>
            <person name="Mascher M."/>
            <person name="Fiebig A."/>
        </authorList>
    </citation>
    <scope>NUCLEOTIDE SEQUENCE [LARGE SCALE GENOMIC DNA]</scope>
</reference>
<evidence type="ECO:0000313" key="1">
    <source>
        <dbReference type="EnsemblPlants" id="AVESA.00010b.r2.1AG0039150.1.CDS"/>
    </source>
</evidence>
<protein>
    <submittedName>
        <fullName evidence="1">Uncharacterized protein</fullName>
    </submittedName>
</protein>
<sequence length="1157" mass="128936">MQNTAGYFAGSPADRAAAEDTQSGTLAQIGDCFVGRPPPDDPPQEISSVSQVVDYFAGRPGYYFVSRLPGNQQQDLDARQSINSSSSSSHLPPGGYFIGRPANQQQDLVARQSSSSSLPPGGYFIGRPANQQQDLDVRQTVSESLPGGYFVGRPANQQQDLDARQTVNESLPGGYFVGRPANQQQDLVARQSSGSGGGIIFKLLGKSRIPAGPGGPLEEISPASHQHGYFPGRPCDQQIRQASHLPGDYFVGLPRRTLTEYEYNELVKATDKFACRIRLGEFGIVHKAILNNTKVLAVQTLQKEKKGDKNHKNFVHAISTLNHKNLLKLDGYCMDEHGTFLCYEHQQPYQTLEDRLFGTYNTQLNWQQRVSTLKGVCEGLQYLEGHRSAVRIRISLKVDNILLHEDQTTRVLTAKLAEFGISKQLHEDAFDRSTDYLLRRRKDELSPEIDINSFGIILLVMVSGVLKTSNKLDPFGHELIADVKHHYGNNNLGAWRDPFLSYDDCEDEIEKCVELALRCTRQHETSKPCLGDIARILANLGGKRHENSSRVDNPRRYHNLQQKLGHDDGTLEGSGHVKVDHVREYGYDELTNATDNFADHCEIGRGAFGIVYKAVLHGKVIAVKKLQKEKFAGQFMNEVSILTALRHKNLVKLEGYCFNRHGTMLCYEHLPGGTLQHRLKGKNGNLDWKQRYHIIQGICKGLQYLHDECPDGVRIVHMDLKTDNVLVHVGTNGVLTPKIGDFGISWPLDSHKQHEYVDKLAANINCTPREYQVDGKISTGVDIYSFGLIMLEMIIGQTSADTGKKSHYGLHIINKVQNHKKNNDLYTIIDQSLGTAYQEEIHESIEIALNCVEIDEYKRPNIAQISLKLAQIGEEKVKGLNNMLEVNKHGSTKEQQHEVLLLYPDEVSSHKSDTEVIHSSTNAGDHTSVQSIPSDLLLDFTLDFDAIDEEEPIDDEHASPTSFVKQEEETKKAMKQLYEAIGDVFPYQIAESSGLIEDMVNEILACTPSDELQAGLMELVAVSKGKDAIKRATERATRKAQINEKKSQCAKLKAVMQEHAVEAKKLSMQQSELRKRKEALRSELEKIDSKLNDLPASIAQEKSMGMAAQAEGRTLAEQVREEEAEVGDTSADDALLAQVRKVQKGVCAQLEGILQRS</sequence>
<accession>A0ACD5TEE1</accession>
<proteinExistence type="predicted"/>
<keyword evidence="2" id="KW-1185">Reference proteome</keyword>
<dbReference type="Proteomes" id="UP001732700">
    <property type="component" value="Chromosome 1A"/>
</dbReference>
<evidence type="ECO:0000313" key="2">
    <source>
        <dbReference type="Proteomes" id="UP001732700"/>
    </source>
</evidence>